<dbReference type="InterPro" id="IPR006558">
    <property type="entry name" value="LamG-like"/>
</dbReference>
<dbReference type="Gene3D" id="2.60.120.200">
    <property type="match status" value="1"/>
</dbReference>
<dbReference type="InterPro" id="IPR013320">
    <property type="entry name" value="ConA-like_dom_sf"/>
</dbReference>
<evidence type="ECO:0000259" key="4">
    <source>
        <dbReference type="SMART" id="SM00560"/>
    </source>
</evidence>
<keyword evidence="6" id="KW-1185">Reference proteome</keyword>
<dbReference type="SUPFAM" id="SSF49899">
    <property type="entry name" value="Concanavalin A-like lectins/glucanases"/>
    <property type="match status" value="1"/>
</dbReference>
<dbReference type="AlphaFoldDB" id="A0A2W1N0M7"/>
<dbReference type="RefSeq" id="WP_111062839.1">
    <property type="nucleotide sequence ID" value="NZ_JBHUCU010000016.1"/>
</dbReference>
<dbReference type="InterPro" id="IPR026444">
    <property type="entry name" value="Secre_tail"/>
</dbReference>
<dbReference type="NCBIfam" id="TIGR04183">
    <property type="entry name" value="Por_Secre_tail"/>
    <property type="match status" value="1"/>
</dbReference>
<dbReference type="GO" id="GO:0005975">
    <property type="term" value="P:carbohydrate metabolic process"/>
    <property type="evidence" value="ECO:0007669"/>
    <property type="project" value="UniProtKB-ARBA"/>
</dbReference>
<evidence type="ECO:0000313" key="6">
    <source>
        <dbReference type="Proteomes" id="UP000249248"/>
    </source>
</evidence>
<sequence>MRLFLTVIITFLLNSLIAQPAGYAYGKQILINASQVAGSTDFNDFQILVNMTDNNLRSTANGGHVNNGNGFDILFTTGDCNTVLDHQIEKYVASTGEYIAWVKIPTLNATSNTNIHMYYGNASVSADPSTTNTWTANHGAVYHMNQSPVATTTLTDYSSNTNNGIANGSMTASDLVTGKIGYGIDFDGSNDYIDCGANASTFPSGDITVSAWIYSRAASGHIINRGGGWNDPGYSLFHLGNGVRIELQRSGEKDIVDNPLSINTWHYVALTYNNTSKLIKFFLDGVQQPNTGNHTGPIGMPVENLNIGRKQKNAYYFNGIIDEGRVIMEDRSDDWMLTEYRNQNTPNTFYTKSAEYSAGSLCNTLPIVLLDFSAELAIENKVDIRWETASETNNDYFLIEKSLDGKNWNTVTRIKGAGNSTARIHYKTVDSLVVNTVIVYYRLTQVDYDGQFTHSKIISIISNYNTPYSSNVYPNPFENVLTVNTAPSSILKVYNMSGVLIFQTTLLLATNQVDLSFLPTGLYMIFVGNKQYKLIKQ</sequence>
<reference evidence="5 6" key="1">
    <citation type="submission" date="2018-06" db="EMBL/GenBank/DDBJ databases">
        <title>The draft genome sequence of Crocinitomix sp. SM1701.</title>
        <authorList>
            <person name="Zhang X."/>
        </authorList>
    </citation>
    <scope>NUCLEOTIDE SEQUENCE [LARGE SCALE GENOMIC DNA]</scope>
    <source>
        <strain evidence="5 6">SM1701</strain>
    </source>
</reference>
<keyword evidence="2" id="KW-1015">Disulfide bond</keyword>
<dbReference type="Pfam" id="PF13385">
    <property type="entry name" value="Laminin_G_3"/>
    <property type="match status" value="1"/>
</dbReference>
<name>A0A2W1N0M7_9FLAO</name>
<feature type="signal peptide" evidence="3">
    <location>
        <begin position="1"/>
        <end position="20"/>
    </location>
</feature>
<evidence type="ECO:0000313" key="5">
    <source>
        <dbReference type="EMBL" id="PZE17314.1"/>
    </source>
</evidence>
<evidence type="ECO:0000256" key="3">
    <source>
        <dbReference type="SAM" id="SignalP"/>
    </source>
</evidence>
<feature type="domain" description="LamG-like jellyroll fold" evidence="4">
    <location>
        <begin position="205"/>
        <end position="334"/>
    </location>
</feature>
<dbReference type="InterPro" id="IPR018765">
    <property type="entry name" value="DUF2341"/>
</dbReference>
<comment type="caution">
    <text evidence="5">The sequence shown here is derived from an EMBL/GenBank/DDBJ whole genome shotgun (WGS) entry which is preliminary data.</text>
</comment>
<dbReference type="EMBL" id="QKSB01000004">
    <property type="protein sequence ID" value="PZE17314.1"/>
    <property type="molecule type" value="Genomic_DNA"/>
</dbReference>
<evidence type="ECO:0000256" key="1">
    <source>
        <dbReference type="ARBA" id="ARBA00022729"/>
    </source>
</evidence>
<dbReference type="OrthoDB" id="101122at2"/>
<keyword evidence="1 3" id="KW-0732">Signal</keyword>
<accession>A0A2W1N0M7</accession>
<proteinExistence type="predicted"/>
<dbReference type="SMART" id="SM00560">
    <property type="entry name" value="LamGL"/>
    <property type="match status" value="1"/>
</dbReference>
<protein>
    <recommendedName>
        <fullName evidence="4">LamG-like jellyroll fold domain-containing protein</fullName>
    </recommendedName>
</protein>
<dbReference type="Pfam" id="PF18962">
    <property type="entry name" value="Por_Secre_tail"/>
    <property type="match status" value="1"/>
</dbReference>
<dbReference type="GO" id="GO:0004553">
    <property type="term" value="F:hydrolase activity, hydrolyzing O-glycosyl compounds"/>
    <property type="evidence" value="ECO:0007669"/>
    <property type="project" value="UniProtKB-ARBA"/>
</dbReference>
<feature type="chain" id="PRO_5016178686" description="LamG-like jellyroll fold domain-containing protein" evidence="3">
    <location>
        <begin position="21"/>
        <end position="537"/>
    </location>
</feature>
<evidence type="ECO:0000256" key="2">
    <source>
        <dbReference type="ARBA" id="ARBA00023157"/>
    </source>
</evidence>
<gene>
    <name evidence="5" type="ORF">DNU06_08570</name>
</gene>
<dbReference type="Proteomes" id="UP000249248">
    <property type="component" value="Unassembled WGS sequence"/>
</dbReference>
<dbReference type="Pfam" id="PF10102">
    <property type="entry name" value="DUF2341"/>
    <property type="match status" value="1"/>
</dbReference>
<organism evidence="5 6">
    <name type="scientific">Putridiphycobacter roseus</name>
    <dbReference type="NCBI Taxonomy" id="2219161"/>
    <lineage>
        <taxon>Bacteria</taxon>
        <taxon>Pseudomonadati</taxon>
        <taxon>Bacteroidota</taxon>
        <taxon>Flavobacteriia</taxon>
        <taxon>Flavobacteriales</taxon>
        <taxon>Crocinitomicaceae</taxon>
        <taxon>Putridiphycobacter</taxon>
    </lineage>
</organism>